<keyword evidence="4 6" id="KW-0501">Molybdenum cofactor biosynthesis</keyword>
<dbReference type="NCBIfam" id="NF045515">
    <property type="entry name" value="Glp_gephyrin"/>
    <property type="match status" value="1"/>
</dbReference>
<keyword evidence="9" id="KW-1185">Reference proteome</keyword>
<dbReference type="InterPro" id="IPR036425">
    <property type="entry name" value="MoaB/Mog-like_dom_sf"/>
</dbReference>
<dbReference type="RefSeq" id="WP_078685244.1">
    <property type="nucleotide sequence ID" value="NZ_FUYA01000006.1"/>
</dbReference>
<sequence>MKKAFFQVVSPEEYIALLQEFPTLEQEEIPLEQAEFRYLAQDIIAREDLPMTNRSCMDGFAVSAREVFGATESNPAYLESMGSLSIDQQPTEALRPGHCMGIVTGGTLPEGADAVVMVEHTQELGAGTLEIRKSVAPSEHVMLRGEDATAGKAALSAGTHLRPQEIGMLAAVGAERVAVHRRPRVGIISTGDELIPVGDTPTPGQIRDVNSFSLSALVSSAGAIPTRYGIIADRQEELSAAIHRALAENDVVFISGGSSIGVRDLTQAAIEDLPDAKLLAHGVAVSPGKPTMLARVGNKAIMGLPGQVTSSQVVVMIFGVPFLRHLAGDTRAFDPMRRPLRQATLTRNIASKQGREDYVRVRLSTAEDGSLEATPVLGKSGLLRTMLLADGFIRIPADTEGFFAGRPVDVWLQV</sequence>
<comment type="pathway">
    <text evidence="2 6">Cofactor biosynthesis; molybdopterin biosynthesis.</text>
</comment>
<reference evidence="8 9" key="1">
    <citation type="submission" date="2017-02" db="EMBL/GenBank/DDBJ databases">
        <authorList>
            <person name="Peterson S.W."/>
        </authorList>
    </citation>
    <scope>NUCLEOTIDE SEQUENCE [LARGE SCALE GENOMIC DNA]</scope>
    <source>
        <strain evidence="8 9">DSM 18034</strain>
    </source>
</reference>
<evidence type="ECO:0000256" key="3">
    <source>
        <dbReference type="ARBA" id="ARBA00010763"/>
    </source>
</evidence>
<dbReference type="Gene3D" id="2.170.190.11">
    <property type="entry name" value="Molybdopterin biosynthesis moea protein, domain 3"/>
    <property type="match status" value="1"/>
</dbReference>
<dbReference type="SUPFAM" id="SSF63867">
    <property type="entry name" value="MoeA C-terminal domain-like"/>
    <property type="match status" value="1"/>
</dbReference>
<dbReference type="InterPro" id="IPR036688">
    <property type="entry name" value="MoeA_C_domain_IV_sf"/>
</dbReference>
<evidence type="ECO:0000256" key="1">
    <source>
        <dbReference type="ARBA" id="ARBA00002901"/>
    </source>
</evidence>
<dbReference type="InterPro" id="IPR005111">
    <property type="entry name" value="MoeA_C_domain_IV"/>
</dbReference>
<evidence type="ECO:0000313" key="9">
    <source>
        <dbReference type="Proteomes" id="UP000189733"/>
    </source>
</evidence>
<keyword evidence="6" id="KW-0500">Molybdenum</keyword>
<evidence type="ECO:0000313" key="8">
    <source>
        <dbReference type="EMBL" id="SKA74511.1"/>
    </source>
</evidence>
<dbReference type="InterPro" id="IPR036135">
    <property type="entry name" value="MoeA_linker/N_sf"/>
</dbReference>
<gene>
    <name evidence="8" type="ORF">SAMN02745702_01959</name>
</gene>
<dbReference type="InterPro" id="IPR001453">
    <property type="entry name" value="MoaB/Mog_dom"/>
</dbReference>
<accession>A0A1T4WCT7</accession>
<dbReference type="OrthoDB" id="9804758at2"/>
<dbReference type="EC" id="2.10.1.1" evidence="6"/>
<comment type="function">
    <text evidence="1 6">Catalyzes the insertion of molybdate into adenylated molybdopterin with the concomitant release of AMP.</text>
</comment>
<dbReference type="Pfam" id="PF03454">
    <property type="entry name" value="MoeA_C"/>
    <property type="match status" value="1"/>
</dbReference>
<dbReference type="SUPFAM" id="SSF63882">
    <property type="entry name" value="MoeA N-terminal region -like"/>
    <property type="match status" value="1"/>
</dbReference>
<dbReference type="Pfam" id="PF00994">
    <property type="entry name" value="MoCF_biosynth"/>
    <property type="match status" value="1"/>
</dbReference>
<dbReference type="Gene3D" id="2.40.340.10">
    <property type="entry name" value="MoeA, C-terminal, domain IV"/>
    <property type="match status" value="1"/>
</dbReference>
<keyword evidence="6" id="KW-0479">Metal-binding</keyword>
<feature type="domain" description="MoaB/Mog" evidence="7">
    <location>
        <begin position="186"/>
        <end position="325"/>
    </location>
</feature>
<comment type="similarity">
    <text evidence="3 6">Belongs to the MoeA family.</text>
</comment>
<dbReference type="SUPFAM" id="SSF53218">
    <property type="entry name" value="Molybdenum cofactor biosynthesis proteins"/>
    <property type="match status" value="1"/>
</dbReference>
<dbReference type="NCBIfam" id="TIGR00177">
    <property type="entry name" value="molyb_syn"/>
    <property type="match status" value="1"/>
</dbReference>
<dbReference type="CDD" id="cd00887">
    <property type="entry name" value="MoeA"/>
    <property type="match status" value="1"/>
</dbReference>
<dbReference type="PANTHER" id="PTHR10192:SF5">
    <property type="entry name" value="GEPHYRIN"/>
    <property type="match status" value="1"/>
</dbReference>
<organism evidence="8 9">
    <name type="scientific">Desulfobaculum bizertense DSM 18034</name>
    <dbReference type="NCBI Taxonomy" id="1121442"/>
    <lineage>
        <taxon>Bacteria</taxon>
        <taxon>Pseudomonadati</taxon>
        <taxon>Thermodesulfobacteriota</taxon>
        <taxon>Desulfovibrionia</taxon>
        <taxon>Desulfovibrionales</taxon>
        <taxon>Desulfovibrionaceae</taxon>
        <taxon>Desulfobaculum</taxon>
    </lineage>
</organism>
<evidence type="ECO:0000256" key="4">
    <source>
        <dbReference type="ARBA" id="ARBA00023150"/>
    </source>
</evidence>
<dbReference type="AlphaFoldDB" id="A0A1T4WCT7"/>
<comment type="cofactor">
    <cofactor evidence="6">
        <name>Mg(2+)</name>
        <dbReference type="ChEBI" id="CHEBI:18420"/>
    </cofactor>
</comment>
<dbReference type="GO" id="GO:0046872">
    <property type="term" value="F:metal ion binding"/>
    <property type="evidence" value="ECO:0007669"/>
    <property type="project" value="UniProtKB-UniRule"/>
</dbReference>
<dbReference type="Pfam" id="PF03453">
    <property type="entry name" value="MoeA_N"/>
    <property type="match status" value="1"/>
</dbReference>
<dbReference type="PANTHER" id="PTHR10192">
    <property type="entry name" value="MOLYBDOPTERIN BIOSYNTHESIS PROTEIN"/>
    <property type="match status" value="1"/>
</dbReference>
<dbReference type="Proteomes" id="UP000189733">
    <property type="component" value="Unassembled WGS sequence"/>
</dbReference>
<keyword evidence="6 8" id="KW-0808">Transferase</keyword>
<comment type="catalytic activity">
    <reaction evidence="5">
        <text>adenylyl-molybdopterin + molybdate = Mo-molybdopterin + AMP + H(+)</text>
        <dbReference type="Rhea" id="RHEA:35047"/>
        <dbReference type="ChEBI" id="CHEBI:15378"/>
        <dbReference type="ChEBI" id="CHEBI:36264"/>
        <dbReference type="ChEBI" id="CHEBI:62727"/>
        <dbReference type="ChEBI" id="CHEBI:71302"/>
        <dbReference type="ChEBI" id="CHEBI:456215"/>
        <dbReference type="EC" id="2.10.1.1"/>
    </reaction>
</comment>
<dbReference type="Gene3D" id="3.40.980.10">
    <property type="entry name" value="MoaB/Mog-like domain"/>
    <property type="match status" value="1"/>
</dbReference>
<dbReference type="UniPathway" id="UPA00344"/>
<dbReference type="EMBL" id="FUYA01000006">
    <property type="protein sequence ID" value="SKA74511.1"/>
    <property type="molecule type" value="Genomic_DNA"/>
</dbReference>
<evidence type="ECO:0000256" key="6">
    <source>
        <dbReference type="RuleBase" id="RU365090"/>
    </source>
</evidence>
<dbReference type="STRING" id="1121442.SAMN02745702_01959"/>
<keyword evidence="6" id="KW-0460">Magnesium</keyword>
<protein>
    <recommendedName>
        <fullName evidence="6">Molybdopterin molybdenumtransferase</fullName>
        <ecNumber evidence="6">2.10.1.1</ecNumber>
    </recommendedName>
</protein>
<proteinExistence type="inferred from homology"/>
<dbReference type="InterPro" id="IPR005110">
    <property type="entry name" value="MoeA_linker/N"/>
</dbReference>
<dbReference type="SMART" id="SM00852">
    <property type="entry name" value="MoCF_biosynth"/>
    <property type="match status" value="1"/>
</dbReference>
<dbReference type="GO" id="GO:0005829">
    <property type="term" value="C:cytosol"/>
    <property type="evidence" value="ECO:0007669"/>
    <property type="project" value="TreeGrafter"/>
</dbReference>
<name>A0A1T4WCT7_9BACT</name>
<dbReference type="InterPro" id="IPR038987">
    <property type="entry name" value="MoeA-like"/>
</dbReference>
<evidence type="ECO:0000259" key="7">
    <source>
        <dbReference type="SMART" id="SM00852"/>
    </source>
</evidence>
<dbReference type="Gene3D" id="3.90.105.10">
    <property type="entry name" value="Molybdopterin biosynthesis moea protein, domain 2"/>
    <property type="match status" value="1"/>
</dbReference>
<evidence type="ECO:0000256" key="5">
    <source>
        <dbReference type="ARBA" id="ARBA00047317"/>
    </source>
</evidence>
<dbReference type="GO" id="GO:0061599">
    <property type="term" value="F:molybdopterin molybdotransferase activity"/>
    <property type="evidence" value="ECO:0007669"/>
    <property type="project" value="UniProtKB-UniRule"/>
</dbReference>
<evidence type="ECO:0000256" key="2">
    <source>
        <dbReference type="ARBA" id="ARBA00005046"/>
    </source>
</evidence>
<dbReference type="GO" id="GO:0006777">
    <property type="term" value="P:Mo-molybdopterin cofactor biosynthetic process"/>
    <property type="evidence" value="ECO:0007669"/>
    <property type="project" value="UniProtKB-UniRule"/>
</dbReference>